<dbReference type="AlphaFoldDB" id="A0A0G4HYA0"/>
<name>A0A0G4HYA0_9ALVE</name>
<evidence type="ECO:0000313" key="1">
    <source>
        <dbReference type="EMBL" id="CEM49499.1"/>
    </source>
</evidence>
<proteinExistence type="predicted"/>
<accession>A0A0G4HYA0</accession>
<dbReference type="EMBL" id="CDMZ01004355">
    <property type="protein sequence ID" value="CEM49499.1"/>
    <property type="molecule type" value="Genomic_DNA"/>
</dbReference>
<sequence length="71" mass="7471">MVAATALDSVVGVQGRVKTQAVVVAMAATDRTEGAQPEGVELRTLRVPVPLEASCKAPRAKGGEESLRRRQ</sequence>
<dbReference type="VEuPathDB" id="CryptoDB:Cvel_9439"/>
<gene>
    <name evidence="1" type="ORF">Cvel_9439</name>
</gene>
<reference evidence="1" key="1">
    <citation type="submission" date="2014-11" db="EMBL/GenBank/DDBJ databases">
        <authorList>
            <person name="Otto D Thomas"/>
            <person name="Naeem Raeece"/>
        </authorList>
    </citation>
    <scope>NUCLEOTIDE SEQUENCE</scope>
</reference>
<protein>
    <submittedName>
        <fullName evidence="1">Uncharacterized protein</fullName>
    </submittedName>
</protein>
<organism evidence="1">
    <name type="scientific">Chromera velia CCMP2878</name>
    <dbReference type="NCBI Taxonomy" id="1169474"/>
    <lineage>
        <taxon>Eukaryota</taxon>
        <taxon>Sar</taxon>
        <taxon>Alveolata</taxon>
        <taxon>Colpodellida</taxon>
        <taxon>Chromeraceae</taxon>
        <taxon>Chromera</taxon>
    </lineage>
</organism>